<keyword evidence="4" id="KW-1185">Reference proteome</keyword>
<protein>
    <recommendedName>
        <fullName evidence="2">BTB domain-containing protein</fullName>
    </recommendedName>
</protein>
<feature type="domain" description="BTB" evidence="2">
    <location>
        <begin position="50"/>
        <end position="122"/>
    </location>
</feature>
<dbReference type="EMBL" id="RWJN01000566">
    <property type="protein sequence ID" value="TCD60632.1"/>
    <property type="molecule type" value="Genomic_DNA"/>
</dbReference>
<accession>A0A4R0R1A2</accession>
<dbReference type="InterPro" id="IPR000210">
    <property type="entry name" value="BTB/POZ_dom"/>
</dbReference>
<proteinExistence type="predicted"/>
<feature type="region of interest" description="Disordered" evidence="1">
    <location>
        <begin position="1"/>
        <end position="31"/>
    </location>
</feature>
<dbReference type="OrthoDB" id="3027208at2759"/>
<dbReference type="AlphaFoldDB" id="A0A4R0R1A2"/>
<dbReference type="Proteomes" id="UP000292702">
    <property type="component" value="Unassembled WGS sequence"/>
</dbReference>
<evidence type="ECO:0000256" key="1">
    <source>
        <dbReference type="SAM" id="MobiDB-lite"/>
    </source>
</evidence>
<comment type="caution">
    <text evidence="3">The sequence shown here is derived from an EMBL/GenBank/DDBJ whole genome shotgun (WGS) entry which is preliminary data.</text>
</comment>
<evidence type="ECO:0000313" key="4">
    <source>
        <dbReference type="Proteomes" id="UP000292702"/>
    </source>
</evidence>
<dbReference type="PROSITE" id="PS50097">
    <property type="entry name" value="BTB"/>
    <property type="match status" value="1"/>
</dbReference>
<organism evidence="3 4">
    <name type="scientific">Steccherinum ochraceum</name>
    <dbReference type="NCBI Taxonomy" id="92696"/>
    <lineage>
        <taxon>Eukaryota</taxon>
        <taxon>Fungi</taxon>
        <taxon>Dikarya</taxon>
        <taxon>Basidiomycota</taxon>
        <taxon>Agaricomycotina</taxon>
        <taxon>Agaricomycetes</taxon>
        <taxon>Polyporales</taxon>
        <taxon>Steccherinaceae</taxon>
        <taxon>Steccherinum</taxon>
    </lineage>
</organism>
<dbReference type="Gene3D" id="3.30.710.10">
    <property type="entry name" value="Potassium Channel Kv1.1, Chain A"/>
    <property type="match status" value="1"/>
</dbReference>
<reference evidence="3 4" key="1">
    <citation type="submission" date="2018-11" db="EMBL/GenBank/DDBJ databases">
        <title>Genome assembly of Steccherinum ochraceum LE-BIN_3174, the white-rot fungus of the Steccherinaceae family (The Residual Polyporoid clade, Polyporales, Basidiomycota).</title>
        <authorList>
            <person name="Fedorova T.V."/>
            <person name="Glazunova O.A."/>
            <person name="Landesman E.O."/>
            <person name="Moiseenko K.V."/>
            <person name="Psurtseva N.V."/>
            <person name="Savinova O.S."/>
            <person name="Shakhova N.V."/>
            <person name="Tyazhelova T.V."/>
            <person name="Vasina D.V."/>
        </authorList>
    </citation>
    <scope>NUCLEOTIDE SEQUENCE [LARGE SCALE GENOMIC DNA]</scope>
    <source>
        <strain evidence="3 4">LE-BIN_3174</strain>
    </source>
</reference>
<name>A0A4R0R1A2_9APHY</name>
<dbReference type="STRING" id="92696.A0A4R0R1A2"/>
<dbReference type="InterPro" id="IPR011333">
    <property type="entry name" value="SKP1/BTB/POZ_sf"/>
</dbReference>
<evidence type="ECO:0000313" key="3">
    <source>
        <dbReference type="EMBL" id="TCD60632.1"/>
    </source>
</evidence>
<sequence length="367" mass="41823">MDSGPDLSKKRKLSQDAAAVEGQGTSSGDVSYQAQPSLKFEHGDIWYDDGNVILVAGAVGFKVYRGVLYRLSEVFREIFDQRESTREQHTFDGCPAIVLLDTAQDLLCLLSTLYDDASRYFSEQHRLRLNEVSSMIRLGTKYKLQHVRNEAIRRLNQCFPVTLEDFKVHYTMNALYHSPDPDFTDIFPHSSVSISAEGCIHVIHLAWSLDLHTILPGAFYVCAQLSEAKKFHGYYDREQSKRWKLSAKDQERCSNGTKQLRQALTRSFEALLDGPSEDCTSRKTCTTHMKQNLRSFWKTRVHHTNALLDADRVDSEVSKPLCESCTAHLKSSYEVQRCITWKELRGYFDLPEPDVPVEAHQSQNSGS</sequence>
<gene>
    <name evidence="3" type="ORF">EIP91_009749</name>
</gene>
<evidence type="ECO:0000259" key="2">
    <source>
        <dbReference type="PROSITE" id="PS50097"/>
    </source>
</evidence>